<evidence type="ECO:0000256" key="4">
    <source>
        <dbReference type="ARBA" id="ARBA00023180"/>
    </source>
</evidence>
<dbReference type="InterPro" id="IPR008979">
    <property type="entry name" value="Galactose-bd-like_sf"/>
</dbReference>
<evidence type="ECO:0000256" key="9">
    <source>
        <dbReference type="SAM" id="SignalP"/>
    </source>
</evidence>
<dbReference type="SUPFAM" id="SSF49785">
    <property type="entry name" value="Galactose-binding domain-like"/>
    <property type="match status" value="1"/>
</dbReference>
<dbReference type="InterPro" id="IPR017853">
    <property type="entry name" value="GH"/>
</dbReference>
<dbReference type="PIRSF" id="PIRSF006336">
    <property type="entry name" value="B-gal"/>
    <property type="match status" value="1"/>
</dbReference>
<keyword evidence="5 7" id="KW-0326">Glycosidase</keyword>
<dbReference type="Gene3D" id="3.20.20.80">
    <property type="entry name" value="Glycosidases"/>
    <property type="match status" value="1"/>
</dbReference>
<keyword evidence="3 7" id="KW-0378">Hydrolase</keyword>
<dbReference type="EMBL" id="JXJN01020023">
    <property type="status" value="NOT_ANNOTATED_CDS"/>
    <property type="molecule type" value="Genomic_DNA"/>
</dbReference>
<evidence type="ECO:0000259" key="11">
    <source>
        <dbReference type="Pfam" id="PF21317"/>
    </source>
</evidence>
<evidence type="ECO:0000256" key="8">
    <source>
        <dbReference type="RuleBase" id="RU003679"/>
    </source>
</evidence>
<dbReference type="InterPro" id="IPR001944">
    <property type="entry name" value="Glycoside_Hdrlase_35"/>
</dbReference>
<dbReference type="Pfam" id="PF01301">
    <property type="entry name" value="Glyco_hydro_35"/>
    <property type="match status" value="1"/>
</dbReference>
<dbReference type="VEuPathDB" id="VectorBase:GPPI039748"/>
<name>A0A1B0BT61_9MUSC</name>
<evidence type="ECO:0000313" key="14">
    <source>
        <dbReference type="Proteomes" id="UP000092460"/>
    </source>
</evidence>
<dbReference type="PROSITE" id="PS01182">
    <property type="entry name" value="GLYCOSYL_HYDROL_F35"/>
    <property type="match status" value="1"/>
</dbReference>
<feature type="active site" description="Nucleophile" evidence="6">
    <location>
        <position position="263"/>
    </location>
</feature>
<reference evidence="13" key="2">
    <citation type="submission" date="2020-05" db="UniProtKB">
        <authorList>
            <consortium name="EnsemblMetazoa"/>
        </authorList>
    </citation>
    <scope>IDENTIFICATION</scope>
    <source>
        <strain evidence="13">IAEA</strain>
    </source>
</reference>
<feature type="domain" description="Glycoside hydrolase 35 catalytic" evidence="10">
    <location>
        <begin position="38"/>
        <end position="355"/>
    </location>
</feature>
<dbReference type="EnsemblMetazoa" id="GPPI039748-RA">
    <property type="protein sequence ID" value="GPPI039748-PA"/>
    <property type="gene ID" value="GPPI039748"/>
</dbReference>
<keyword evidence="4" id="KW-0325">Glycoprotein</keyword>
<evidence type="ECO:0000256" key="7">
    <source>
        <dbReference type="RuleBase" id="RU000675"/>
    </source>
</evidence>
<evidence type="ECO:0000259" key="10">
    <source>
        <dbReference type="Pfam" id="PF01301"/>
    </source>
</evidence>
<comment type="similarity">
    <text evidence="1 8">Belongs to the glycosyl hydrolase 35 family.</text>
</comment>
<protein>
    <recommendedName>
        <fullName evidence="7">Beta-galactosidase</fullName>
        <ecNumber evidence="7">3.2.1.23</ecNumber>
    </recommendedName>
</protein>
<evidence type="ECO:0000259" key="12">
    <source>
        <dbReference type="Pfam" id="PF21467"/>
    </source>
</evidence>
<accession>A0A1B0BT61</accession>
<evidence type="ECO:0000256" key="3">
    <source>
        <dbReference type="ARBA" id="ARBA00022801"/>
    </source>
</evidence>
<proteinExistence type="inferred from homology"/>
<dbReference type="GO" id="GO:0004565">
    <property type="term" value="F:beta-galactosidase activity"/>
    <property type="evidence" value="ECO:0007669"/>
    <property type="project" value="UniProtKB-EC"/>
</dbReference>
<feature type="chain" id="PRO_5014535459" description="Beta-galactosidase" evidence="9">
    <location>
        <begin position="24"/>
        <end position="635"/>
    </location>
</feature>
<dbReference type="FunFam" id="2.60.120.260:FF:000021">
    <property type="entry name" value="Beta-galactosidase"/>
    <property type="match status" value="1"/>
</dbReference>
<dbReference type="PRINTS" id="PR00742">
    <property type="entry name" value="GLHYDRLASE35"/>
</dbReference>
<feature type="domain" description="Beta-galactosidase galactose-binding" evidence="12">
    <location>
        <begin position="547"/>
        <end position="609"/>
    </location>
</feature>
<dbReference type="AlphaFoldDB" id="A0A1B0BT61"/>
<dbReference type="PANTHER" id="PTHR23421">
    <property type="entry name" value="BETA-GALACTOSIDASE RELATED"/>
    <property type="match status" value="1"/>
</dbReference>
<dbReference type="GO" id="GO:0005975">
    <property type="term" value="P:carbohydrate metabolic process"/>
    <property type="evidence" value="ECO:0007669"/>
    <property type="project" value="InterPro"/>
</dbReference>
<dbReference type="InterPro" id="IPR019801">
    <property type="entry name" value="Glyco_hydro_35_CS"/>
</dbReference>
<dbReference type="InterPro" id="IPR048912">
    <property type="entry name" value="BetaGal1-like_ABD1"/>
</dbReference>
<feature type="active site" description="Proton donor" evidence="6">
    <location>
        <position position="186"/>
    </location>
</feature>
<dbReference type="VEuPathDB" id="VectorBase:GPPI048087"/>
<comment type="catalytic activity">
    <reaction evidence="7">
        <text>Hydrolysis of terminal non-reducing beta-D-galactose residues in beta-D-galactosides.</text>
        <dbReference type="EC" id="3.2.1.23"/>
    </reaction>
</comment>
<dbReference type="Proteomes" id="UP000092460">
    <property type="component" value="Unassembled WGS sequence"/>
</dbReference>
<dbReference type="SUPFAM" id="SSF51445">
    <property type="entry name" value="(Trans)glycosidases"/>
    <property type="match status" value="1"/>
</dbReference>
<dbReference type="Pfam" id="PF21317">
    <property type="entry name" value="BetaGal_ABD_1"/>
    <property type="match status" value="1"/>
</dbReference>
<feature type="signal peptide" evidence="9">
    <location>
        <begin position="1"/>
        <end position="23"/>
    </location>
</feature>
<evidence type="ECO:0000256" key="1">
    <source>
        <dbReference type="ARBA" id="ARBA00009809"/>
    </source>
</evidence>
<evidence type="ECO:0000256" key="6">
    <source>
        <dbReference type="PIRSR" id="PIRSR006336-1"/>
    </source>
</evidence>
<dbReference type="EnsemblMetazoa" id="GPPI048087-RA">
    <property type="protein sequence ID" value="GPPI048087-PA"/>
    <property type="gene ID" value="GPPI048087"/>
</dbReference>
<keyword evidence="14" id="KW-1185">Reference proteome</keyword>
<dbReference type="InterPro" id="IPR031330">
    <property type="entry name" value="Gly_Hdrlase_35_cat"/>
</dbReference>
<keyword evidence="2 9" id="KW-0732">Signal</keyword>
<reference evidence="14" key="1">
    <citation type="submission" date="2015-01" db="EMBL/GenBank/DDBJ databases">
        <authorList>
            <person name="Aksoy S."/>
            <person name="Warren W."/>
            <person name="Wilson R.K."/>
        </authorList>
    </citation>
    <scope>NUCLEOTIDE SEQUENCE [LARGE SCALE GENOMIC DNA]</scope>
    <source>
        <strain evidence="14">IAEA</strain>
    </source>
</reference>
<dbReference type="InterPro" id="IPR026283">
    <property type="entry name" value="B-gal_1-like"/>
</dbReference>
<sequence length="635" mass="72389">MRCILLWLCLLLLLGVVVRGLWADNKRTFAVDWENDCFLKDGKPFRFIAGSFHYFRAHPDTWQRKLRTIRAAGLNAVTTYVEWSLHNPKDGVYIWQGIANLERFIELAKEEDLLVILRPGPYICAERDFGGFPYWLLTKYPNIQLRVANVDYMSEIRTWYRRLMPKVSPYLYANGGPIIMVQVENEYGSYACDKNYRLWLHEETLTYVEDKAVLFTNDGVNGLSCGHIDGVLSTLDFGATRNIKELWKELRRIQPKGPLVNAEFYPGWLTHWGEDMARTPISPIKDTFEAMLSSNASVNFYMFYGGTNFGFTAGANNGGPGRYQADITSYDYDAPMTEAGDPTPKYFALRDIIARYLPLPDIPVPVPLPKKHYGTVQLLRCCSLFSKAGRHHLSKGVVMADKPLTFEALNQYSGLVLYETFLPLLKRDPSVLHVPGLRDRAYIYVDDNFIGILARETPIYDLPITKSAGRKLQILVENQGRINYGYMMDFKGLTNNVTLDKKVLRNWNMTKFPLESYDDIANLIKIDGPKWNDINDSNNNGMLNKGPALYYGNLNINGEIGPEDTYLDVSGWSKGLAFINGENIGRYWPLVGPQITLYIPKEVLRIGTNKIVLIEYQRASQTNEVTFTDVPKLDG</sequence>
<dbReference type="EC" id="3.2.1.23" evidence="7"/>
<dbReference type="Pfam" id="PF21467">
    <property type="entry name" value="BetaGal_gal-bd"/>
    <property type="match status" value="1"/>
</dbReference>
<dbReference type="FunFam" id="3.20.20.80:FF:000017">
    <property type="entry name" value="Beta-galactosidase"/>
    <property type="match status" value="1"/>
</dbReference>
<dbReference type="Gene3D" id="2.60.120.260">
    <property type="entry name" value="Galactose-binding domain-like"/>
    <property type="match status" value="2"/>
</dbReference>
<organism evidence="13 14">
    <name type="scientific">Glossina palpalis gambiensis</name>
    <dbReference type="NCBI Taxonomy" id="67801"/>
    <lineage>
        <taxon>Eukaryota</taxon>
        <taxon>Metazoa</taxon>
        <taxon>Ecdysozoa</taxon>
        <taxon>Arthropoda</taxon>
        <taxon>Hexapoda</taxon>
        <taxon>Insecta</taxon>
        <taxon>Pterygota</taxon>
        <taxon>Neoptera</taxon>
        <taxon>Endopterygota</taxon>
        <taxon>Diptera</taxon>
        <taxon>Brachycera</taxon>
        <taxon>Muscomorpha</taxon>
        <taxon>Hippoboscoidea</taxon>
        <taxon>Glossinidae</taxon>
        <taxon>Glossina</taxon>
    </lineage>
</organism>
<dbReference type="EMBL" id="JXJN01024948">
    <property type="status" value="NOT_ANNOTATED_CDS"/>
    <property type="molecule type" value="Genomic_DNA"/>
</dbReference>
<evidence type="ECO:0000256" key="2">
    <source>
        <dbReference type="ARBA" id="ARBA00022729"/>
    </source>
</evidence>
<evidence type="ECO:0000256" key="5">
    <source>
        <dbReference type="ARBA" id="ARBA00023295"/>
    </source>
</evidence>
<dbReference type="STRING" id="67801.A0A1B0BT61"/>
<dbReference type="InterPro" id="IPR048913">
    <property type="entry name" value="BetaGal_gal-bd"/>
</dbReference>
<feature type="domain" description="Beta-galactosidase 1-like first all-beta" evidence="11">
    <location>
        <begin position="403"/>
        <end position="511"/>
    </location>
</feature>
<evidence type="ECO:0000313" key="13">
    <source>
        <dbReference type="EnsemblMetazoa" id="GPPI048087-PA"/>
    </source>
</evidence>